<accession>A0A1I0FSE7</accession>
<keyword evidence="3" id="KW-1185">Reference proteome</keyword>
<dbReference type="EMBL" id="FOHU01000016">
    <property type="protein sequence ID" value="SET61340.1"/>
    <property type="molecule type" value="Genomic_DNA"/>
</dbReference>
<evidence type="ECO:0000313" key="2">
    <source>
        <dbReference type="EMBL" id="SET61340.1"/>
    </source>
</evidence>
<keyword evidence="1" id="KW-0812">Transmembrane</keyword>
<organism evidence="2 3">
    <name type="scientific">Natronincola peptidivorans</name>
    <dbReference type="NCBI Taxonomy" id="426128"/>
    <lineage>
        <taxon>Bacteria</taxon>
        <taxon>Bacillati</taxon>
        <taxon>Bacillota</taxon>
        <taxon>Clostridia</taxon>
        <taxon>Peptostreptococcales</taxon>
        <taxon>Natronincolaceae</taxon>
        <taxon>Natronincola</taxon>
    </lineage>
</organism>
<evidence type="ECO:0000313" key="3">
    <source>
        <dbReference type="Proteomes" id="UP000199568"/>
    </source>
</evidence>
<dbReference type="AlphaFoldDB" id="A0A1I0FSE7"/>
<dbReference type="RefSeq" id="WP_139176462.1">
    <property type="nucleotide sequence ID" value="NZ_FOHU01000016.1"/>
</dbReference>
<keyword evidence="1" id="KW-0472">Membrane</keyword>
<proteinExistence type="predicted"/>
<protein>
    <submittedName>
        <fullName evidence="2">Uncharacterized protein</fullName>
    </submittedName>
</protein>
<dbReference type="Proteomes" id="UP000199568">
    <property type="component" value="Unassembled WGS sequence"/>
</dbReference>
<keyword evidence="1" id="KW-1133">Transmembrane helix</keyword>
<reference evidence="2 3" key="1">
    <citation type="submission" date="2016-10" db="EMBL/GenBank/DDBJ databases">
        <authorList>
            <person name="de Groot N.N."/>
        </authorList>
    </citation>
    <scope>NUCLEOTIDE SEQUENCE [LARGE SCALE GENOMIC DNA]</scope>
    <source>
        <strain evidence="2 3">DSM 18979</strain>
    </source>
</reference>
<sequence length="61" mass="7059">MFKLDKIKRFMPFIMGIIIYQVVTKVLNFLDKNTGVIRFTAFAIALILYGIAVGLYERKQS</sequence>
<feature type="transmembrane region" description="Helical" evidence="1">
    <location>
        <begin position="36"/>
        <end position="56"/>
    </location>
</feature>
<gene>
    <name evidence="2" type="ORF">SAMN05660297_02927</name>
</gene>
<evidence type="ECO:0000256" key="1">
    <source>
        <dbReference type="SAM" id="Phobius"/>
    </source>
</evidence>
<feature type="transmembrane region" description="Helical" evidence="1">
    <location>
        <begin position="12"/>
        <end position="30"/>
    </location>
</feature>
<name>A0A1I0FSE7_9FIRM</name>